<comment type="caution">
    <text evidence="5">The sequence shown here is derived from an EMBL/GenBank/DDBJ whole genome shotgun (WGS) entry which is preliminary data.</text>
</comment>
<keyword evidence="6" id="KW-1185">Reference proteome</keyword>
<name>A0A4Q1JVF8_9GAMM</name>
<evidence type="ECO:0000256" key="1">
    <source>
        <dbReference type="ARBA" id="ARBA00006484"/>
    </source>
</evidence>
<dbReference type="OrthoDB" id="9775296at2"/>
<dbReference type="PRINTS" id="PR00081">
    <property type="entry name" value="GDHRDH"/>
</dbReference>
<dbReference type="AlphaFoldDB" id="A0A4Q1JVF8"/>
<dbReference type="RefSeq" id="WP_129471050.1">
    <property type="nucleotide sequence ID" value="NZ_SAWZ01000004.1"/>
</dbReference>
<keyword evidence="2" id="KW-0521">NADP</keyword>
<keyword evidence="3" id="KW-0560">Oxidoreductase</keyword>
<comment type="similarity">
    <text evidence="1 4">Belongs to the short-chain dehydrogenases/reductases (SDR) family.</text>
</comment>
<dbReference type="PANTHER" id="PTHR43490:SF99">
    <property type="entry name" value="SHORT-CHAIN DEHYDROGENASE_REDUCTASE"/>
    <property type="match status" value="1"/>
</dbReference>
<organism evidence="5 6">
    <name type="scientific">Pseudoxanthomonas composti</name>
    <dbReference type="NCBI Taxonomy" id="2137479"/>
    <lineage>
        <taxon>Bacteria</taxon>
        <taxon>Pseudomonadati</taxon>
        <taxon>Pseudomonadota</taxon>
        <taxon>Gammaproteobacteria</taxon>
        <taxon>Lysobacterales</taxon>
        <taxon>Lysobacteraceae</taxon>
        <taxon>Pseudoxanthomonas</taxon>
    </lineage>
</organism>
<dbReference type="PANTHER" id="PTHR43490">
    <property type="entry name" value="(+)-NEOMENTHOL DEHYDROGENASE"/>
    <property type="match status" value="1"/>
</dbReference>
<sequence length="245" mass="25470">MTAADHTHATHPIALVTGGNKGIGLGLVKQLAQAGWTVYLGSRDAARGQAARDSLPAELDVRVLALEVTEAATLQAAADSVRQQSGRLDVLINNAGICPDIEPPSKATLDSLRSTYETNVFGPVLVVQAMLPLLRAGTLKRIVNVSSELGSATLHGDPNFKYGFVNGLSYCSSKSALNAFTVLLSKELYAEGFAVNAVNPGYTATDLNGHSGTLSVEQAAATVAGVAMSELGTGSFFTEGGRLPW</sequence>
<dbReference type="PROSITE" id="PS00061">
    <property type="entry name" value="ADH_SHORT"/>
    <property type="match status" value="1"/>
</dbReference>
<dbReference type="SUPFAM" id="SSF51735">
    <property type="entry name" value="NAD(P)-binding Rossmann-fold domains"/>
    <property type="match status" value="1"/>
</dbReference>
<evidence type="ECO:0000313" key="5">
    <source>
        <dbReference type="EMBL" id="RXR06139.1"/>
    </source>
</evidence>
<dbReference type="Pfam" id="PF00106">
    <property type="entry name" value="adh_short"/>
    <property type="match status" value="1"/>
</dbReference>
<dbReference type="PRINTS" id="PR00080">
    <property type="entry name" value="SDRFAMILY"/>
</dbReference>
<dbReference type="Gene3D" id="3.40.50.720">
    <property type="entry name" value="NAD(P)-binding Rossmann-like Domain"/>
    <property type="match status" value="1"/>
</dbReference>
<protein>
    <submittedName>
        <fullName evidence="5">SDR family NAD(P)-dependent oxidoreductase</fullName>
    </submittedName>
</protein>
<reference evidence="5 6" key="1">
    <citation type="submission" date="2019-01" db="EMBL/GenBank/DDBJ databases">
        <title>Pseudoxanthomonas composti sp. nov., isolated from compost.</title>
        <authorList>
            <person name="Yang G."/>
        </authorList>
    </citation>
    <scope>NUCLEOTIDE SEQUENCE [LARGE SCALE GENOMIC DNA]</scope>
    <source>
        <strain evidence="5 6">GSS15</strain>
    </source>
</reference>
<dbReference type="EMBL" id="SAWZ01000004">
    <property type="protein sequence ID" value="RXR06139.1"/>
    <property type="molecule type" value="Genomic_DNA"/>
</dbReference>
<gene>
    <name evidence="5" type="ORF">EPA99_09900</name>
</gene>
<evidence type="ECO:0000256" key="3">
    <source>
        <dbReference type="ARBA" id="ARBA00023002"/>
    </source>
</evidence>
<dbReference type="GO" id="GO:0016491">
    <property type="term" value="F:oxidoreductase activity"/>
    <property type="evidence" value="ECO:0007669"/>
    <property type="project" value="UniProtKB-KW"/>
</dbReference>
<proteinExistence type="inferred from homology"/>
<accession>A0A4Q1JVF8</accession>
<dbReference type="Proteomes" id="UP000289784">
    <property type="component" value="Unassembled WGS sequence"/>
</dbReference>
<dbReference type="InterPro" id="IPR036291">
    <property type="entry name" value="NAD(P)-bd_dom_sf"/>
</dbReference>
<dbReference type="InterPro" id="IPR020904">
    <property type="entry name" value="Sc_DH/Rdtase_CS"/>
</dbReference>
<evidence type="ECO:0000256" key="4">
    <source>
        <dbReference type="RuleBase" id="RU000363"/>
    </source>
</evidence>
<evidence type="ECO:0000256" key="2">
    <source>
        <dbReference type="ARBA" id="ARBA00022857"/>
    </source>
</evidence>
<dbReference type="InterPro" id="IPR002347">
    <property type="entry name" value="SDR_fam"/>
</dbReference>
<evidence type="ECO:0000313" key="6">
    <source>
        <dbReference type="Proteomes" id="UP000289784"/>
    </source>
</evidence>